<dbReference type="AlphaFoldDB" id="A0A6L7HWQ8"/>
<dbReference type="EMBL" id="WRPA01000003">
    <property type="protein sequence ID" value="MXR68094.1"/>
    <property type="molecule type" value="Genomic_DNA"/>
</dbReference>
<keyword evidence="2" id="KW-0106">Calcium</keyword>
<dbReference type="InterPro" id="IPR008707">
    <property type="entry name" value="B-propeller_PilY1"/>
</dbReference>
<dbReference type="InterPro" id="IPR036465">
    <property type="entry name" value="vWFA_dom_sf"/>
</dbReference>
<proteinExistence type="predicted"/>
<keyword evidence="1" id="KW-0479">Metal-binding</keyword>
<evidence type="ECO:0000259" key="5">
    <source>
        <dbReference type="Pfam" id="PF05567"/>
    </source>
</evidence>
<evidence type="ECO:0000313" key="6">
    <source>
        <dbReference type="EMBL" id="MXR68094.1"/>
    </source>
</evidence>
<feature type="region of interest" description="Disordered" evidence="3">
    <location>
        <begin position="178"/>
        <end position="197"/>
    </location>
</feature>
<name>A0A6L7HWQ8_9GAMM</name>
<evidence type="ECO:0000256" key="1">
    <source>
        <dbReference type="ARBA" id="ARBA00022723"/>
    </source>
</evidence>
<keyword evidence="4" id="KW-0732">Signal</keyword>
<reference evidence="6 7" key="1">
    <citation type="submission" date="2019-12" db="EMBL/GenBank/DDBJ databases">
        <title>Shewanella insulae sp. nov., isolated from a tidal flat.</title>
        <authorList>
            <person name="Yoon J.-H."/>
        </authorList>
    </citation>
    <scope>NUCLEOTIDE SEQUENCE [LARGE SCALE GENOMIC DNA]</scope>
    <source>
        <strain evidence="6 7">JBTF-M18</strain>
    </source>
</reference>
<dbReference type="SUPFAM" id="SSF53300">
    <property type="entry name" value="vWA-like"/>
    <property type="match status" value="1"/>
</dbReference>
<accession>A0A6L7HWQ8</accession>
<feature type="signal peptide" evidence="4">
    <location>
        <begin position="1"/>
        <end position="22"/>
    </location>
</feature>
<dbReference type="RefSeq" id="WP_160794113.1">
    <property type="nucleotide sequence ID" value="NZ_WRPA01000003.1"/>
</dbReference>
<dbReference type="GO" id="GO:0046872">
    <property type="term" value="F:metal ion binding"/>
    <property type="evidence" value="ECO:0007669"/>
    <property type="project" value="UniProtKB-KW"/>
</dbReference>
<evidence type="ECO:0000256" key="3">
    <source>
        <dbReference type="SAM" id="MobiDB-lite"/>
    </source>
</evidence>
<gene>
    <name evidence="6" type="ORF">GNT65_05315</name>
</gene>
<comment type="caution">
    <text evidence="6">The sequence shown here is derived from an EMBL/GenBank/DDBJ whole genome shotgun (WGS) entry which is preliminary data.</text>
</comment>
<evidence type="ECO:0000256" key="2">
    <source>
        <dbReference type="ARBA" id="ARBA00022837"/>
    </source>
</evidence>
<dbReference type="Gene3D" id="3.40.50.410">
    <property type="entry name" value="von Willebrand factor, type A domain"/>
    <property type="match status" value="1"/>
</dbReference>
<dbReference type="Pfam" id="PF05567">
    <property type="entry name" value="T4P_PilY1"/>
    <property type="match status" value="1"/>
</dbReference>
<feature type="domain" description="PilY1 beta-propeller" evidence="5">
    <location>
        <begin position="714"/>
        <end position="937"/>
    </location>
</feature>
<protein>
    <submittedName>
        <fullName evidence="6">Type IV pilin biogenesis protein</fullName>
    </submittedName>
</protein>
<sequence>MFKKILCSAVMAATVASGVSLADDTELYLIDTSVRSGKRPQVLFVFDNSGSMSTEDQNATSSYCSADDKLNGVCDYADGFADYLAGYSGYINDNGIYWNAGGIDNTSNMPTPDAPKDSRRFYADNNNCNKAAIALKERGRYTGYLREFKSSGKTGKWYPLADNEGFNTGQIVDCHQDILESDPKNPGRKKQGGGTVAFADGYPIDSKEMYTSGATATDRELSLDGTEFGKGTPVTLYTAHYLVWYQWVTTTEEGQNSGGTGTRLEVAKDALTTALTSLSIPIDAGLAVFNLNYPYEGDADGGRIVYDIQEMTSTNQNSLISLINGMPAQTNTPLCETLYEAYQYFSGGPVTFGNDDKNAQGSYKIDGYIPNSPPSILTGGNYTTPFKKCPDTAYIIYITDGAPTIDSNADSAITSLTASAENTANYSGFDFVNSWGETETSYLPALAAYMYNNDMVKGVKDANGIDNQQNVRLFTIGFSEGADVAAKLLEEAAFRGGNPRDDSGVSKGYYVAKNGLDLVAAMDDALKSILSIDSSFTSPSIASNNFDKTQTYNSAYFAMFLPGKGPRWSGNLKKLKVNSSGEIVGPGGTSKAIDSNGNIAPSTCTYWNTCPANNVDGNKVNSGGVLPILRSTLKNRNIKTNSSSSIVDIRVSGFASSYSQEDLDWLFGVDVDDDDNDGNIYDAREDIMGDPLHSKPLAINFGDKPNTDGTENLDVRVIVGTNQGLVHMFKDSDTGSNDYSVGTVSESWAFLPQELWSNIPKLRENAPTGAHSVYGMDLSPVAYTETDSSGKVNKAWVFLGMRRGGTSYYALDITNPDVPSFKWKIDTNSTGFEELGQSWSEPVVTFVPGIDDPVLVIGGGMASSEGTGEAVYIVNAKSGAFIKKFSATGMASVPNKVAVLDSNNDGITDRIYAADVGGNIWRIDLPETTQSTWSTFKFASIATSTSPNDRMFFAEPSVAQTQFNNIHDNSGDLTYQSIPYDAVTIGTGNRTHPLDINTNDMFYVFQDRNVVTKTFTSTDAPTELTISDLYDVTTAAPSSQSENVTFGTKRGWFYDYSVAGEKTLSASLIFDGKVYFTSFIPPTRTDVDLEAGICGFAGQGRLYVFDLHRGTRSYSETYYEIGERVPDTPQIVIPKPEEGEDSIAYIIGVGKGECEEGECKGTVSLGSGLSTNRIYYHLDEKN</sequence>
<evidence type="ECO:0000313" key="7">
    <source>
        <dbReference type="Proteomes" id="UP000474778"/>
    </source>
</evidence>
<feature type="chain" id="PRO_5026803296" evidence="4">
    <location>
        <begin position="23"/>
        <end position="1182"/>
    </location>
</feature>
<keyword evidence="7" id="KW-1185">Reference proteome</keyword>
<dbReference type="Proteomes" id="UP000474778">
    <property type="component" value="Unassembled WGS sequence"/>
</dbReference>
<evidence type="ECO:0000256" key="4">
    <source>
        <dbReference type="SAM" id="SignalP"/>
    </source>
</evidence>
<organism evidence="6 7">
    <name type="scientific">Shewanella insulae</name>
    <dbReference type="NCBI Taxonomy" id="2681496"/>
    <lineage>
        <taxon>Bacteria</taxon>
        <taxon>Pseudomonadati</taxon>
        <taxon>Pseudomonadota</taxon>
        <taxon>Gammaproteobacteria</taxon>
        <taxon>Alteromonadales</taxon>
        <taxon>Shewanellaceae</taxon>
        <taxon>Shewanella</taxon>
    </lineage>
</organism>